<dbReference type="EMBL" id="HAEA01013152">
    <property type="protein sequence ID" value="SBQ41632.1"/>
    <property type="molecule type" value="Transcribed_RNA"/>
</dbReference>
<proteinExistence type="predicted"/>
<gene>
    <name evidence="2" type="primary">Nfu_g_1_009689</name>
</gene>
<feature type="non-terminal residue" evidence="2">
    <location>
        <position position="89"/>
    </location>
</feature>
<dbReference type="AlphaFoldDB" id="A0A1A8E632"/>
<sequence>MAVSESRGRMLVSAHFEVDDVKAQRRVLSEFQESSFSRPQTRPRSTHISRMGLMDPHRSKGIPACFARRPLDSTLATTADGAGQQYSLK</sequence>
<protein>
    <submittedName>
        <fullName evidence="2">Uncharacterized protein</fullName>
    </submittedName>
</protein>
<accession>A0A1A8E632</accession>
<reference evidence="2" key="1">
    <citation type="submission" date="2016-05" db="EMBL/GenBank/DDBJ databases">
        <authorList>
            <person name="Lavstsen T."/>
            <person name="Jespersen J.S."/>
        </authorList>
    </citation>
    <scope>NUCLEOTIDE SEQUENCE</scope>
    <source>
        <tissue evidence="2">Brain</tissue>
    </source>
</reference>
<organism evidence="2">
    <name type="scientific">Nothobranchius kadleci</name>
    <name type="common">African annual killifish</name>
    <dbReference type="NCBI Taxonomy" id="1051664"/>
    <lineage>
        <taxon>Eukaryota</taxon>
        <taxon>Metazoa</taxon>
        <taxon>Chordata</taxon>
        <taxon>Craniata</taxon>
        <taxon>Vertebrata</taxon>
        <taxon>Euteleostomi</taxon>
        <taxon>Actinopterygii</taxon>
        <taxon>Neopterygii</taxon>
        <taxon>Teleostei</taxon>
        <taxon>Neoteleostei</taxon>
        <taxon>Acanthomorphata</taxon>
        <taxon>Ovalentaria</taxon>
        <taxon>Atherinomorphae</taxon>
        <taxon>Cyprinodontiformes</taxon>
        <taxon>Nothobranchiidae</taxon>
        <taxon>Nothobranchius</taxon>
    </lineage>
</organism>
<name>A0A1A8E632_NOTKA</name>
<evidence type="ECO:0000256" key="1">
    <source>
        <dbReference type="SAM" id="MobiDB-lite"/>
    </source>
</evidence>
<reference evidence="2" key="2">
    <citation type="submission" date="2016-06" db="EMBL/GenBank/DDBJ databases">
        <title>The genome of a short-lived fish provides insights into sex chromosome evolution and the genetic control of aging.</title>
        <authorList>
            <person name="Reichwald K."/>
            <person name="Felder M."/>
            <person name="Petzold A."/>
            <person name="Koch P."/>
            <person name="Groth M."/>
            <person name="Platzer M."/>
        </authorList>
    </citation>
    <scope>NUCLEOTIDE SEQUENCE</scope>
    <source>
        <tissue evidence="2">Brain</tissue>
    </source>
</reference>
<feature type="compositionally biased region" description="Polar residues" evidence="1">
    <location>
        <begin position="32"/>
        <end position="48"/>
    </location>
</feature>
<evidence type="ECO:0000313" key="2">
    <source>
        <dbReference type="EMBL" id="SBQ41632.1"/>
    </source>
</evidence>
<feature type="region of interest" description="Disordered" evidence="1">
    <location>
        <begin position="32"/>
        <end position="60"/>
    </location>
</feature>